<dbReference type="Proteomes" id="UP000729402">
    <property type="component" value="Unassembled WGS sequence"/>
</dbReference>
<dbReference type="OrthoDB" id="1935454at2759"/>
<reference evidence="2" key="1">
    <citation type="journal article" date="2021" name="bioRxiv">
        <title>Whole Genome Assembly and Annotation of Northern Wild Rice, Zizania palustris L., Supports a Whole Genome Duplication in the Zizania Genus.</title>
        <authorList>
            <person name="Haas M."/>
            <person name="Kono T."/>
            <person name="Macchietto M."/>
            <person name="Millas R."/>
            <person name="McGilp L."/>
            <person name="Shao M."/>
            <person name="Duquette J."/>
            <person name="Hirsch C.N."/>
            <person name="Kimball J."/>
        </authorList>
    </citation>
    <scope>NUCLEOTIDE SEQUENCE</scope>
    <source>
        <tissue evidence="2">Fresh leaf tissue</tissue>
    </source>
</reference>
<evidence type="ECO:0000313" key="3">
    <source>
        <dbReference type="Proteomes" id="UP000729402"/>
    </source>
</evidence>
<dbReference type="AlphaFoldDB" id="A0A8J6BNX2"/>
<sequence length="70" mass="8255">MEAEVVGSTLTMERVAFVKKFIENHYRSQREAILVPIREQFRKEFKEKNPKNKSVVADQPPFQCQEDSLE</sequence>
<protein>
    <submittedName>
        <fullName evidence="2">Uncharacterized protein</fullName>
    </submittedName>
</protein>
<gene>
    <name evidence="2" type="ORF">GUJ93_ZPchr0010g7263</name>
</gene>
<feature type="region of interest" description="Disordered" evidence="1">
    <location>
        <begin position="46"/>
        <end position="70"/>
    </location>
</feature>
<dbReference type="EMBL" id="JAAALK010000082">
    <property type="protein sequence ID" value="KAG8088420.1"/>
    <property type="molecule type" value="Genomic_DNA"/>
</dbReference>
<organism evidence="2 3">
    <name type="scientific">Zizania palustris</name>
    <name type="common">Northern wild rice</name>
    <dbReference type="NCBI Taxonomy" id="103762"/>
    <lineage>
        <taxon>Eukaryota</taxon>
        <taxon>Viridiplantae</taxon>
        <taxon>Streptophyta</taxon>
        <taxon>Embryophyta</taxon>
        <taxon>Tracheophyta</taxon>
        <taxon>Spermatophyta</taxon>
        <taxon>Magnoliopsida</taxon>
        <taxon>Liliopsida</taxon>
        <taxon>Poales</taxon>
        <taxon>Poaceae</taxon>
        <taxon>BOP clade</taxon>
        <taxon>Oryzoideae</taxon>
        <taxon>Oryzeae</taxon>
        <taxon>Zizaniinae</taxon>
        <taxon>Zizania</taxon>
    </lineage>
</organism>
<reference evidence="2" key="2">
    <citation type="submission" date="2021-02" db="EMBL/GenBank/DDBJ databases">
        <authorList>
            <person name="Kimball J.A."/>
            <person name="Haas M.W."/>
            <person name="Macchietto M."/>
            <person name="Kono T."/>
            <person name="Duquette J."/>
            <person name="Shao M."/>
        </authorList>
    </citation>
    <scope>NUCLEOTIDE SEQUENCE</scope>
    <source>
        <tissue evidence="2">Fresh leaf tissue</tissue>
    </source>
</reference>
<evidence type="ECO:0000313" key="2">
    <source>
        <dbReference type="EMBL" id="KAG8088420.1"/>
    </source>
</evidence>
<keyword evidence="3" id="KW-1185">Reference proteome</keyword>
<name>A0A8J6BNX2_ZIZPA</name>
<accession>A0A8J6BNX2</accession>
<evidence type="ECO:0000256" key="1">
    <source>
        <dbReference type="SAM" id="MobiDB-lite"/>
    </source>
</evidence>
<comment type="caution">
    <text evidence="2">The sequence shown here is derived from an EMBL/GenBank/DDBJ whole genome shotgun (WGS) entry which is preliminary data.</text>
</comment>
<proteinExistence type="predicted"/>